<proteinExistence type="inferred from homology"/>
<dbReference type="NCBIfam" id="TIGR01730">
    <property type="entry name" value="RND_mfp"/>
    <property type="match status" value="1"/>
</dbReference>
<protein>
    <submittedName>
        <fullName evidence="5">Efflux RND transporter periplasmic adaptor subunit</fullName>
    </submittedName>
</protein>
<feature type="chain" id="PRO_5047226669" evidence="3">
    <location>
        <begin position="29"/>
        <end position="352"/>
    </location>
</feature>
<evidence type="ECO:0000313" key="5">
    <source>
        <dbReference type="EMBL" id="MFD1189057.1"/>
    </source>
</evidence>
<dbReference type="Proteomes" id="UP001597216">
    <property type="component" value="Unassembled WGS sequence"/>
</dbReference>
<dbReference type="PANTHER" id="PTHR30097:SF4">
    <property type="entry name" value="SLR6042 PROTEIN"/>
    <property type="match status" value="1"/>
</dbReference>
<dbReference type="Gene3D" id="2.40.50.100">
    <property type="match status" value="1"/>
</dbReference>
<dbReference type="InterPro" id="IPR058649">
    <property type="entry name" value="CzcB_C"/>
</dbReference>
<dbReference type="RefSeq" id="WP_377351987.1">
    <property type="nucleotide sequence ID" value="NZ_JBHTLQ010000001.1"/>
</dbReference>
<reference evidence="6" key="1">
    <citation type="journal article" date="2019" name="Int. J. Syst. Evol. Microbiol.">
        <title>The Global Catalogue of Microorganisms (GCM) 10K type strain sequencing project: providing services to taxonomists for standard genome sequencing and annotation.</title>
        <authorList>
            <consortium name="The Broad Institute Genomics Platform"/>
            <consortium name="The Broad Institute Genome Sequencing Center for Infectious Disease"/>
            <person name="Wu L."/>
            <person name="Ma J."/>
        </authorList>
    </citation>
    <scope>NUCLEOTIDE SEQUENCE [LARGE SCALE GENOMIC DNA]</scope>
    <source>
        <strain evidence="6">CCUG 55074</strain>
    </source>
</reference>
<comment type="caution">
    <text evidence="5">The sequence shown here is derived from an EMBL/GenBank/DDBJ whole genome shotgun (WGS) entry which is preliminary data.</text>
</comment>
<dbReference type="InterPro" id="IPR051909">
    <property type="entry name" value="MFP_Cation_Efflux"/>
</dbReference>
<dbReference type="Gene3D" id="1.10.287.470">
    <property type="entry name" value="Helix hairpin bin"/>
    <property type="match status" value="1"/>
</dbReference>
<evidence type="ECO:0000256" key="1">
    <source>
        <dbReference type="ARBA" id="ARBA00009477"/>
    </source>
</evidence>
<evidence type="ECO:0000256" key="2">
    <source>
        <dbReference type="ARBA" id="ARBA00022448"/>
    </source>
</evidence>
<feature type="signal peptide" evidence="3">
    <location>
        <begin position="1"/>
        <end position="28"/>
    </location>
</feature>
<sequence>MPLSRRVRRLGAPLVLGVLIALPCAAQSAPLKLAPAQERAMGLVFAQVAPASQAPLASLAASVTPPMNGRKIVAAPFAGMVMEVHVLEGQSVKAGSPLATLFSRDALSVSSELAQARAELNAAAAAARRTRTLAQEGIVAGARLVEAEARAAQARAMVNERQRLMSVAGGAGARPGEYVLRAPIAGKVAQLDLQPGGALEAMAMAAVIDREDRLWLEARLPPALMGQVLVGAPVRVGQAEGKVIAVGSSIDPRTRSVVLRAEIGTGSGLVPGRTTNMTVMGKAPAGAVGVPKSAVTQLGGRDVVFVRGPQGYVAQPVTVIGAAGDRAVLTGLAAGTTVVTSGVIQLKSALGR</sequence>
<organism evidence="5 6">
    <name type="scientific">Phenylobacterium conjunctum</name>
    <dbReference type="NCBI Taxonomy" id="1298959"/>
    <lineage>
        <taxon>Bacteria</taxon>
        <taxon>Pseudomonadati</taxon>
        <taxon>Pseudomonadota</taxon>
        <taxon>Alphaproteobacteria</taxon>
        <taxon>Caulobacterales</taxon>
        <taxon>Caulobacteraceae</taxon>
        <taxon>Phenylobacterium</taxon>
    </lineage>
</organism>
<dbReference type="InterPro" id="IPR006143">
    <property type="entry name" value="RND_pump_MFP"/>
</dbReference>
<feature type="domain" description="CzcB-like C-terminal circularly permuted SH3-like" evidence="4">
    <location>
        <begin position="288"/>
        <end position="346"/>
    </location>
</feature>
<name>A0ABW3SYJ1_9CAUL</name>
<evidence type="ECO:0000313" key="6">
    <source>
        <dbReference type="Proteomes" id="UP001597216"/>
    </source>
</evidence>
<dbReference type="EMBL" id="JBHTLQ010000001">
    <property type="protein sequence ID" value="MFD1189057.1"/>
    <property type="molecule type" value="Genomic_DNA"/>
</dbReference>
<evidence type="ECO:0000259" key="4">
    <source>
        <dbReference type="Pfam" id="PF25975"/>
    </source>
</evidence>
<dbReference type="Pfam" id="PF25975">
    <property type="entry name" value="CzcB_C"/>
    <property type="match status" value="1"/>
</dbReference>
<evidence type="ECO:0000256" key="3">
    <source>
        <dbReference type="SAM" id="SignalP"/>
    </source>
</evidence>
<keyword evidence="6" id="KW-1185">Reference proteome</keyword>
<gene>
    <name evidence="5" type="ORF">ACFQ27_00570</name>
</gene>
<dbReference type="SUPFAM" id="SSF111369">
    <property type="entry name" value="HlyD-like secretion proteins"/>
    <property type="match status" value="1"/>
</dbReference>
<comment type="similarity">
    <text evidence="1">Belongs to the membrane fusion protein (MFP) (TC 8.A.1) family.</text>
</comment>
<accession>A0ABW3SYJ1</accession>
<dbReference type="PANTHER" id="PTHR30097">
    <property type="entry name" value="CATION EFFLUX SYSTEM PROTEIN CUSB"/>
    <property type="match status" value="1"/>
</dbReference>
<dbReference type="Gene3D" id="2.40.420.20">
    <property type="match status" value="1"/>
</dbReference>
<keyword evidence="2" id="KW-0813">Transport</keyword>
<dbReference type="Gene3D" id="2.40.30.170">
    <property type="match status" value="1"/>
</dbReference>
<keyword evidence="3" id="KW-0732">Signal</keyword>